<keyword evidence="1" id="KW-0472">Membrane</keyword>
<dbReference type="PANTHER" id="PTHR47520">
    <property type="entry name" value="CX DOMAIN-CONTAINING PROTEIN-RELATED"/>
    <property type="match status" value="1"/>
</dbReference>
<evidence type="ECO:0000256" key="1">
    <source>
        <dbReference type="SAM" id="Phobius"/>
    </source>
</evidence>
<protein>
    <recommendedName>
        <fullName evidence="3">CX domain-containing protein</fullName>
    </recommendedName>
</protein>
<reference evidence="4 5" key="1">
    <citation type="submission" date="2022-02" db="EMBL/GenBank/DDBJ databases">
        <title>Chromosome-level reference genomes for two strains of Caenorhabditis briggsae: an improved platform for comparative genomics.</title>
        <authorList>
            <person name="Stevens L."/>
            <person name="Andersen E.C."/>
        </authorList>
    </citation>
    <scope>NUCLEOTIDE SEQUENCE [LARGE SCALE GENOMIC DNA]</scope>
    <source>
        <strain evidence="4">QX1410_ONT</strain>
        <tissue evidence="4">Whole-organism</tissue>
    </source>
</reference>
<feature type="domain" description="CX" evidence="3">
    <location>
        <begin position="47"/>
        <end position="104"/>
    </location>
</feature>
<keyword evidence="2" id="KW-0732">Signal</keyword>
<dbReference type="InterPro" id="IPR002619">
    <property type="entry name" value="CX"/>
</dbReference>
<name>A0AAE9A115_CAEBR</name>
<dbReference type="PANTHER" id="PTHR47520:SF2">
    <property type="entry name" value="CX DOMAIN-CONTAINING PROTEIN"/>
    <property type="match status" value="1"/>
</dbReference>
<sequence length="197" mass="22542">MKLIPLLLLICSVSSFERFAANFHFAADGYAVIENSSEPFQIANREYYWERNFPPVLGSPMICETREDSYGWPLGSVRFLNGSVPKSLYYACPETSFCGFLTCHSKDMSIFVVFTIFFISMFLICFCYICYYRSQNADRRDEPLELNRMISIILTTEPPIADGETETSMEEGTALDTTRGPRYGHVIVSRHNISRNP</sequence>
<dbReference type="AlphaFoldDB" id="A0AAE9A115"/>
<dbReference type="Proteomes" id="UP000827892">
    <property type="component" value="Chromosome V"/>
</dbReference>
<proteinExistence type="predicted"/>
<feature type="signal peptide" evidence="2">
    <location>
        <begin position="1"/>
        <end position="15"/>
    </location>
</feature>
<feature type="chain" id="PRO_5042187073" description="CX domain-containing protein" evidence="2">
    <location>
        <begin position="16"/>
        <end position="197"/>
    </location>
</feature>
<feature type="transmembrane region" description="Helical" evidence="1">
    <location>
        <begin position="108"/>
        <end position="131"/>
    </location>
</feature>
<evidence type="ECO:0000313" key="4">
    <source>
        <dbReference type="EMBL" id="ULT86536.1"/>
    </source>
</evidence>
<evidence type="ECO:0000313" key="5">
    <source>
        <dbReference type="Proteomes" id="UP000827892"/>
    </source>
</evidence>
<keyword evidence="1" id="KW-1133">Transmembrane helix</keyword>
<organism evidence="4 5">
    <name type="scientific">Caenorhabditis briggsae</name>
    <dbReference type="NCBI Taxonomy" id="6238"/>
    <lineage>
        <taxon>Eukaryota</taxon>
        <taxon>Metazoa</taxon>
        <taxon>Ecdysozoa</taxon>
        <taxon>Nematoda</taxon>
        <taxon>Chromadorea</taxon>
        <taxon>Rhabditida</taxon>
        <taxon>Rhabditina</taxon>
        <taxon>Rhabditomorpha</taxon>
        <taxon>Rhabditoidea</taxon>
        <taxon>Rhabditidae</taxon>
        <taxon>Peloderinae</taxon>
        <taxon>Caenorhabditis</taxon>
    </lineage>
</organism>
<dbReference type="Pfam" id="PF01705">
    <property type="entry name" value="CX"/>
    <property type="match status" value="1"/>
</dbReference>
<evidence type="ECO:0000259" key="3">
    <source>
        <dbReference type="Pfam" id="PF01705"/>
    </source>
</evidence>
<gene>
    <name evidence="4" type="ORF">L3Y34_006320</name>
</gene>
<keyword evidence="1" id="KW-0812">Transmembrane</keyword>
<accession>A0AAE9A115</accession>
<dbReference type="EMBL" id="CP090895">
    <property type="protein sequence ID" value="ULT86536.1"/>
    <property type="molecule type" value="Genomic_DNA"/>
</dbReference>
<evidence type="ECO:0000256" key="2">
    <source>
        <dbReference type="SAM" id="SignalP"/>
    </source>
</evidence>